<name>A0AA40A7I4_9PEZI</name>
<accession>A0AA40A7I4</accession>
<feature type="region of interest" description="Disordered" evidence="1">
    <location>
        <begin position="197"/>
        <end position="217"/>
    </location>
</feature>
<reference evidence="2" key="1">
    <citation type="submission" date="2023-06" db="EMBL/GenBank/DDBJ databases">
        <title>Genome-scale phylogeny and comparative genomics of the fungal order Sordariales.</title>
        <authorList>
            <consortium name="Lawrence Berkeley National Laboratory"/>
            <person name="Hensen N."/>
            <person name="Bonometti L."/>
            <person name="Westerberg I."/>
            <person name="Brannstrom I.O."/>
            <person name="Guillou S."/>
            <person name="Cros-Aarteil S."/>
            <person name="Calhoun S."/>
            <person name="Haridas S."/>
            <person name="Kuo A."/>
            <person name="Mondo S."/>
            <person name="Pangilinan J."/>
            <person name="Riley R."/>
            <person name="Labutti K."/>
            <person name="Andreopoulos B."/>
            <person name="Lipzen A."/>
            <person name="Chen C."/>
            <person name="Yanf M."/>
            <person name="Daum C."/>
            <person name="Ng V."/>
            <person name="Clum A."/>
            <person name="Steindorff A."/>
            <person name="Ohm R."/>
            <person name="Martin F."/>
            <person name="Silar P."/>
            <person name="Natvig D."/>
            <person name="Lalanne C."/>
            <person name="Gautier V."/>
            <person name="Ament-Velasquez S.L."/>
            <person name="Kruys A."/>
            <person name="Hutchinson M.I."/>
            <person name="Powell A.J."/>
            <person name="Barry K."/>
            <person name="Miller A.N."/>
            <person name="Grigoriev I.V."/>
            <person name="Debuchy R."/>
            <person name="Gladieux P."/>
            <person name="Thoren M.H."/>
            <person name="Johannesson H."/>
        </authorList>
    </citation>
    <scope>NUCLEOTIDE SEQUENCE</scope>
    <source>
        <strain evidence="2">SMH4607-1</strain>
    </source>
</reference>
<dbReference type="Proteomes" id="UP001172102">
    <property type="component" value="Unassembled WGS sequence"/>
</dbReference>
<dbReference type="EMBL" id="JAUKUA010000005">
    <property type="protein sequence ID" value="KAK0710670.1"/>
    <property type="molecule type" value="Genomic_DNA"/>
</dbReference>
<evidence type="ECO:0000313" key="2">
    <source>
        <dbReference type="EMBL" id="KAK0710670.1"/>
    </source>
</evidence>
<evidence type="ECO:0000313" key="3">
    <source>
        <dbReference type="Proteomes" id="UP001172102"/>
    </source>
</evidence>
<evidence type="ECO:0000256" key="1">
    <source>
        <dbReference type="SAM" id="MobiDB-lite"/>
    </source>
</evidence>
<sequence>MAALIPDKLKSDLTVLLQDSARCSFRPVTHKLCQSILARHKTLVDTYGNQAVIAAVFTRREASLYCYLTIHTKQSHYGADLAYGQTGCDVNRLCNLRKHVRIACCNFGVFPDVLYNAFPCTDSDFLAALEFISKTGITLEEAEGRVHEAAQTRLLRLSNTDGEPVGAKITAADAELVKSQLELLPKRQSFGEALDKKFKSSISGPPPQLEQSDCGLKRQRTIEDKGGDGEAEDGDIGSIKLQKRTELSEQHNEMLQQPVAVPIDTSLDLGGETGTSDVAAQDNKGIEDSVVGAEREMGVEVTFGAKIKDSNSTDNQAINQGLANHSAVPHVAGQNSNTEDMDVSGSAEDMPSRLDEIAARCSSAPGDSMNVQEDNNGGDDSTNSPALATFQHELEDLDPGPELSNPILSHVLGITEKDRISCLMRLKERAMLTTTDLDIIFTLLTKYYQRALYIKPEARSPADKGSIGEMASYRITVASQSGQTTIICPMCEENSSWYLCLIEAVECGITPRLTIIDFRGEAVRHETAGRQCASRLGLGDPEAFNVNFLDVPILSTNSDCGVFCVVYALFFVFGDARDGGIARLPMTTSADIWRFALYLCLYESPSGTYGQKMSGRLAAIKTFIALPEPSFGMPDCTQTEAEISEKHIEGWESKCSPALTEGSEVRNAAIVDVFKRMEDHIWRRSESVWEKVVEEERNLDSAKQQPQMYECILAKYWMVEKIPGMQDFRKRMIEPASEQLALNKTQHVRLIAIYGQINYVTLSLAGLEDTVSSYVHGQVLGL</sequence>
<keyword evidence="3" id="KW-1185">Reference proteome</keyword>
<dbReference type="AlphaFoldDB" id="A0AA40A7I4"/>
<comment type="caution">
    <text evidence="2">The sequence shown here is derived from an EMBL/GenBank/DDBJ whole genome shotgun (WGS) entry which is preliminary data.</text>
</comment>
<proteinExistence type="predicted"/>
<feature type="region of interest" description="Disordered" evidence="1">
    <location>
        <begin position="363"/>
        <end position="385"/>
    </location>
</feature>
<protein>
    <submittedName>
        <fullName evidence="2">Uncharacterized protein</fullName>
    </submittedName>
</protein>
<feature type="compositionally biased region" description="Polar residues" evidence="1">
    <location>
        <begin position="369"/>
        <end position="385"/>
    </location>
</feature>
<organism evidence="2 3">
    <name type="scientific">Lasiosphaeris hirsuta</name>
    <dbReference type="NCBI Taxonomy" id="260670"/>
    <lineage>
        <taxon>Eukaryota</taxon>
        <taxon>Fungi</taxon>
        <taxon>Dikarya</taxon>
        <taxon>Ascomycota</taxon>
        <taxon>Pezizomycotina</taxon>
        <taxon>Sordariomycetes</taxon>
        <taxon>Sordariomycetidae</taxon>
        <taxon>Sordariales</taxon>
        <taxon>Lasiosphaeriaceae</taxon>
        <taxon>Lasiosphaeris</taxon>
    </lineage>
</organism>
<gene>
    <name evidence="2" type="ORF">B0H67DRAFT_646109</name>
</gene>